<evidence type="ECO:0000313" key="2">
    <source>
        <dbReference type="Proteomes" id="UP000723463"/>
    </source>
</evidence>
<gene>
    <name evidence="1" type="ORF">EC957_002022</name>
</gene>
<evidence type="ECO:0000313" key="1">
    <source>
        <dbReference type="EMBL" id="KAF9549962.1"/>
    </source>
</evidence>
<dbReference type="AlphaFoldDB" id="A0A9P6K7T2"/>
<dbReference type="EMBL" id="JAAAXW010000014">
    <property type="protein sequence ID" value="KAF9549962.1"/>
    <property type="molecule type" value="Genomic_DNA"/>
</dbReference>
<organism evidence="1 2">
    <name type="scientific">Mortierella hygrophila</name>
    <dbReference type="NCBI Taxonomy" id="979708"/>
    <lineage>
        <taxon>Eukaryota</taxon>
        <taxon>Fungi</taxon>
        <taxon>Fungi incertae sedis</taxon>
        <taxon>Mucoromycota</taxon>
        <taxon>Mortierellomycotina</taxon>
        <taxon>Mortierellomycetes</taxon>
        <taxon>Mortierellales</taxon>
        <taxon>Mortierellaceae</taxon>
        <taxon>Mortierella</taxon>
    </lineage>
</organism>
<keyword evidence="2" id="KW-1185">Reference proteome</keyword>
<reference evidence="1" key="1">
    <citation type="journal article" date="2020" name="Fungal Divers.">
        <title>Resolving the Mortierellaceae phylogeny through synthesis of multi-gene phylogenetics and phylogenomics.</title>
        <authorList>
            <person name="Vandepol N."/>
            <person name="Liber J."/>
            <person name="Desiro A."/>
            <person name="Na H."/>
            <person name="Kennedy M."/>
            <person name="Barry K."/>
            <person name="Grigoriev I.V."/>
            <person name="Miller A.N."/>
            <person name="O'Donnell K."/>
            <person name="Stajich J.E."/>
            <person name="Bonito G."/>
        </authorList>
    </citation>
    <scope>NUCLEOTIDE SEQUENCE</scope>
    <source>
        <strain evidence="1">NRRL 2591</strain>
    </source>
</reference>
<comment type="caution">
    <text evidence="1">The sequence shown here is derived from an EMBL/GenBank/DDBJ whole genome shotgun (WGS) entry which is preliminary data.</text>
</comment>
<proteinExistence type="predicted"/>
<protein>
    <submittedName>
        <fullName evidence="1">Uncharacterized protein</fullName>
    </submittedName>
</protein>
<dbReference type="Proteomes" id="UP000723463">
    <property type="component" value="Unassembled WGS sequence"/>
</dbReference>
<accession>A0A9P6K7T2</accession>
<sequence>MTKTIQNGRYKIRRSPDRDDVIIADGANAPANILQEQYPDHGIWILTINPSNPPSASVALEGAVSATLQHERTQAYLAISDSNYLGQNSSIHVSPNDKQVWTINPAGTTSSGGENEYYIAYPDLVDGEVLVEGDEKMDVHMHEDY</sequence>
<name>A0A9P6K7T2_9FUNG</name>